<keyword evidence="1" id="KW-0175">Coiled coil</keyword>
<feature type="transmembrane region" description="Helical" evidence="2">
    <location>
        <begin position="120"/>
        <end position="143"/>
    </location>
</feature>
<evidence type="ECO:0000256" key="1">
    <source>
        <dbReference type="SAM" id="Coils"/>
    </source>
</evidence>
<sequence>MKLTMKQRFLKKLFFEIILFLILLTVITTSIKFLVDRFEIDQFSLNKPSITIYKEDILLISSLIGGLFISIFFKKVGKSIKSLNDCVLFFSAAVVLYKTYDQNPNDLMTLIEKAIEIHTLALFKAMILLCSFAKFFISAFEFYSEKLAEFNKKHDTKNELISKLSNEINFLRNIKNAKDRQRPF</sequence>
<keyword evidence="2" id="KW-0812">Transmembrane</keyword>
<accession>A0A5U1JCL3</accession>
<protein>
    <submittedName>
        <fullName evidence="3">Uncharacterized protein</fullName>
    </submittedName>
</protein>
<evidence type="ECO:0000256" key="2">
    <source>
        <dbReference type="SAM" id="Phobius"/>
    </source>
</evidence>
<gene>
    <name evidence="3" type="ORF">D0O76_09485</name>
</gene>
<dbReference type="AlphaFoldDB" id="A0A5U1JCL3"/>
<dbReference type="EMBL" id="AAGJLM010000004">
    <property type="protein sequence ID" value="EBO7333780.1"/>
    <property type="molecule type" value="Genomic_DNA"/>
</dbReference>
<keyword evidence="2" id="KW-0472">Membrane</keyword>
<proteinExistence type="predicted"/>
<feature type="transmembrane region" description="Helical" evidence="2">
    <location>
        <begin position="57"/>
        <end position="73"/>
    </location>
</feature>
<feature type="transmembrane region" description="Helical" evidence="2">
    <location>
        <begin position="12"/>
        <end position="35"/>
    </location>
</feature>
<reference evidence="3" key="1">
    <citation type="submission" date="2018-08" db="EMBL/GenBank/DDBJ databases">
        <authorList>
            <consortium name="PulseNet: The National Subtyping Network for Foodborne Disease Surveillance"/>
            <person name="Tarr C.L."/>
            <person name="Trees E."/>
            <person name="Katz L.S."/>
            <person name="Carleton-Romer H.A."/>
            <person name="Stroika S."/>
            <person name="Kucerova Z."/>
            <person name="Roache K.F."/>
            <person name="Sabol A.L."/>
            <person name="Besser J."/>
            <person name="Gerner-Smidt P."/>
        </authorList>
    </citation>
    <scope>NUCLEOTIDE SEQUENCE</scope>
    <source>
        <strain evidence="3">PNUSAS049711</strain>
    </source>
</reference>
<keyword evidence="2" id="KW-1133">Transmembrane helix</keyword>
<name>A0A5U1JCL3_SALER</name>
<feature type="coiled-coil region" evidence="1">
    <location>
        <begin position="147"/>
        <end position="181"/>
    </location>
</feature>
<organism evidence="3">
    <name type="scientific">Salmonella enterica</name>
    <name type="common">Salmonella choleraesuis</name>
    <dbReference type="NCBI Taxonomy" id="28901"/>
    <lineage>
        <taxon>Bacteria</taxon>
        <taxon>Pseudomonadati</taxon>
        <taxon>Pseudomonadota</taxon>
        <taxon>Gammaproteobacteria</taxon>
        <taxon>Enterobacterales</taxon>
        <taxon>Enterobacteriaceae</taxon>
        <taxon>Salmonella</taxon>
    </lineage>
</organism>
<comment type="caution">
    <text evidence="3">The sequence shown here is derived from an EMBL/GenBank/DDBJ whole genome shotgun (WGS) entry which is preliminary data.</text>
</comment>
<evidence type="ECO:0000313" key="3">
    <source>
        <dbReference type="EMBL" id="EBO7333780.1"/>
    </source>
</evidence>